<sequence length="169" mass="19646">MKKLNFGIILIQFFGVVFLINGILQLRLFTAAEKISCAKKHLKSQNTAEWMKMFPTKEAINDFWPSVFIWIFFALLIGIFIISYLNWKSKISSLNTILVAIVLYVLLRFKFFRREIISLPFRPLRNFVSNDYGIQCLIEGIIFTLIGLTLLYFSTSSRLFGSKNDPLEN</sequence>
<keyword evidence="1" id="KW-0472">Membrane</keyword>
<feature type="transmembrane region" description="Helical" evidence="1">
    <location>
        <begin position="6"/>
        <end position="24"/>
    </location>
</feature>
<dbReference type="RefSeq" id="WP_194141005.1">
    <property type="nucleotide sequence ID" value="NZ_PRDM01000006.1"/>
</dbReference>
<protein>
    <submittedName>
        <fullName evidence="2">Uncharacterized protein</fullName>
    </submittedName>
</protein>
<name>A0ABR9TR70_9FLAO</name>
<comment type="caution">
    <text evidence="2">The sequence shown here is derived from an EMBL/GenBank/DDBJ whole genome shotgun (WGS) entry which is preliminary data.</text>
</comment>
<gene>
    <name evidence="2" type="ORF">C4F50_23425</name>
</gene>
<dbReference type="Proteomes" id="UP000640614">
    <property type="component" value="Unassembled WGS sequence"/>
</dbReference>
<dbReference type="EMBL" id="PRDM01000006">
    <property type="protein sequence ID" value="MBE8727878.1"/>
    <property type="molecule type" value="Genomic_DNA"/>
</dbReference>
<evidence type="ECO:0000313" key="2">
    <source>
        <dbReference type="EMBL" id="MBE8727878.1"/>
    </source>
</evidence>
<keyword evidence="1" id="KW-0812">Transmembrane</keyword>
<keyword evidence="3" id="KW-1185">Reference proteome</keyword>
<evidence type="ECO:0000313" key="3">
    <source>
        <dbReference type="Proteomes" id="UP000640614"/>
    </source>
</evidence>
<reference evidence="2 3" key="1">
    <citation type="submission" date="2018-07" db="EMBL/GenBank/DDBJ databases">
        <title>Genome assembly of strain KB82.</title>
        <authorList>
            <person name="Kukolya J."/>
            <person name="Horvath B."/>
            <person name="Nagy I."/>
            <person name="Toth A."/>
        </authorList>
    </citation>
    <scope>NUCLEOTIDE SEQUENCE [LARGE SCALE GENOMIC DNA]</scope>
    <source>
        <strain evidence="2 3">Kb82</strain>
    </source>
</reference>
<accession>A0ABR9TR70</accession>
<evidence type="ECO:0000256" key="1">
    <source>
        <dbReference type="SAM" id="Phobius"/>
    </source>
</evidence>
<feature type="transmembrane region" description="Helical" evidence="1">
    <location>
        <begin position="132"/>
        <end position="153"/>
    </location>
</feature>
<proteinExistence type="predicted"/>
<feature type="transmembrane region" description="Helical" evidence="1">
    <location>
        <begin position="91"/>
        <end position="111"/>
    </location>
</feature>
<organism evidence="2 3">
    <name type="scientific">Flavobacterium hungaricum</name>
    <dbReference type="NCBI Taxonomy" id="2082725"/>
    <lineage>
        <taxon>Bacteria</taxon>
        <taxon>Pseudomonadati</taxon>
        <taxon>Bacteroidota</taxon>
        <taxon>Flavobacteriia</taxon>
        <taxon>Flavobacteriales</taxon>
        <taxon>Flavobacteriaceae</taxon>
        <taxon>Flavobacterium</taxon>
    </lineage>
</organism>
<feature type="transmembrane region" description="Helical" evidence="1">
    <location>
        <begin position="63"/>
        <end position="85"/>
    </location>
</feature>
<keyword evidence="1" id="KW-1133">Transmembrane helix</keyword>